<protein>
    <submittedName>
        <fullName evidence="2">Transporter</fullName>
    </submittedName>
</protein>
<gene>
    <name evidence="2" type="ORF">AL536_04290</name>
</gene>
<keyword evidence="1" id="KW-0472">Membrane</keyword>
<dbReference type="Proteomes" id="UP000057088">
    <property type="component" value="Chromosome 1"/>
</dbReference>
<proteinExistence type="predicted"/>
<organism evidence="2 3">
    <name type="scientific">Vibrio fluvialis</name>
    <dbReference type="NCBI Taxonomy" id="676"/>
    <lineage>
        <taxon>Bacteria</taxon>
        <taxon>Pseudomonadati</taxon>
        <taxon>Pseudomonadota</taxon>
        <taxon>Gammaproteobacteria</taxon>
        <taxon>Vibrionales</taxon>
        <taxon>Vibrionaceae</taxon>
        <taxon>Vibrio</taxon>
    </lineage>
</organism>
<evidence type="ECO:0000313" key="3">
    <source>
        <dbReference type="Proteomes" id="UP000057088"/>
    </source>
</evidence>
<dbReference type="InterPro" id="IPR046513">
    <property type="entry name" value="DUF6691"/>
</dbReference>
<feature type="transmembrane region" description="Helical" evidence="1">
    <location>
        <begin position="91"/>
        <end position="112"/>
    </location>
</feature>
<sequence length="154" mass="16304">MTMNNVLFRLTSLFAGLLFGLGMVISGMADPAKVLGFLDVAGDWDPSLMFVMGGALMVFMPAYFFLIKPKSKPVNAEKFCLATNQSLDSRLISGAAIFGIGWGLAGICPGPALSSLALGNPGVWIFFASMMVGLGTTNLLICVKNNRESQTQTA</sequence>
<dbReference type="EMBL" id="CP014034">
    <property type="protein sequence ID" value="AMF92699.2"/>
    <property type="molecule type" value="Genomic_DNA"/>
</dbReference>
<name>A0ABM5XID9_VIBFL</name>
<feature type="transmembrane region" description="Helical" evidence="1">
    <location>
        <begin position="124"/>
        <end position="143"/>
    </location>
</feature>
<evidence type="ECO:0000313" key="2">
    <source>
        <dbReference type="EMBL" id="AMF92699.2"/>
    </source>
</evidence>
<evidence type="ECO:0000256" key="1">
    <source>
        <dbReference type="SAM" id="Phobius"/>
    </source>
</evidence>
<feature type="transmembrane region" description="Helical" evidence="1">
    <location>
        <begin position="47"/>
        <end position="66"/>
    </location>
</feature>
<reference evidence="3" key="1">
    <citation type="submission" date="2015-12" db="EMBL/GenBank/DDBJ databases">
        <title>FDA dAtabase for Regulatory Grade micrObial Sequences (FDA-ARGOS): Supporting development and validation of Infectious Disease Dx tests.</title>
        <authorList>
            <person name="Hoffmann M."/>
            <person name="Allard M."/>
            <person name="Evans P."/>
            <person name="Brown E."/>
            <person name="Tallon L.J."/>
            <person name="Sadzewicz L."/>
            <person name="Sengamalay N."/>
            <person name="Ott S."/>
            <person name="Godinez A."/>
            <person name="Nagaraj S."/>
            <person name="Vyas G."/>
            <person name="Aluvathingal J."/>
            <person name="Nadendla S."/>
            <person name="Geyer C."/>
            <person name="Sichtig H."/>
        </authorList>
    </citation>
    <scope>NUCLEOTIDE SEQUENCE [LARGE SCALE GENOMIC DNA]</scope>
    <source>
        <strain evidence="3">ATCC 33809</strain>
    </source>
</reference>
<accession>A0ABM5XID9</accession>
<keyword evidence="3" id="KW-1185">Reference proteome</keyword>
<keyword evidence="1" id="KW-1133">Transmembrane helix</keyword>
<dbReference type="Pfam" id="PF20398">
    <property type="entry name" value="DUF6691"/>
    <property type="match status" value="1"/>
</dbReference>
<keyword evidence="1" id="KW-0812">Transmembrane</keyword>